<proteinExistence type="predicted"/>
<dbReference type="VEuPathDB" id="FungiDB:PV09_05949"/>
<feature type="region of interest" description="Disordered" evidence="1">
    <location>
        <begin position="1"/>
        <end position="21"/>
    </location>
</feature>
<evidence type="ECO:0000259" key="2">
    <source>
        <dbReference type="Pfam" id="PF13649"/>
    </source>
</evidence>
<keyword evidence="4" id="KW-1185">Reference proteome</keyword>
<evidence type="ECO:0000313" key="3">
    <source>
        <dbReference type="EMBL" id="KIW02901.1"/>
    </source>
</evidence>
<dbReference type="STRING" id="253628.A0A0D1XKP6"/>
<sequence length="399" mass="44860">MDGSAAHRGKAASVSSSSTQSIRVTSDNNNIIINTKPSNAVTPFVFHHGRRYLREPSYNEYPLPCDGPEIHRQNLQTLLAVRAFGKSLCSPFVEKKPPQRVLDIACGSGYWSSLCHDYLAELGCLNVEFVGLDIANIAPDLKQQGVNWKFVQHDIRKVPLPFEEEEFDLVLMKDLSLVLPLGPQQERLFDDAIRVLRSGGVLEIWDTDYLVRTLLPHPPAPLSKRAEEHEHAIRTATFLISPATPFAKTQNKYLTDSNSWIQDALDARKLSPTPCGRMQPMLLQEPDTLEDIGFRRVAIPFGELKWERDNAAKRGKSRASLADAVPSSLTPEQADLRASALLSTVMFIESMEPFLRKVSGKNAEEWTRWWNWMMTDLYEDGGANNGDCIEIGAFWARKI</sequence>
<name>A0A0D1XKP6_9PEZI</name>
<dbReference type="PANTHER" id="PTHR43591:SF50">
    <property type="entry name" value="METHYLTRANSFERASE DOMAIN-CONTAINING PROTEIN-RELATED"/>
    <property type="match status" value="1"/>
</dbReference>
<dbReference type="AlphaFoldDB" id="A0A0D1XKP6"/>
<dbReference type="GeneID" id="27313922"/>
<accession>A0A0D1XKP6</accession>
<dbReference type="InterPro" id="IPR029063">
    <property type="entry name" value="SAM-dependent_MTases_sf"/>
</dbReference>
<dbReference type="RefSeq" id="XP_016212770.1">
    <property type="nucleotide sequence ID" value="XM_016359521.1"/>
</dbReference>
<dbReference type="PANTHER" id="PTHR43591">
    <property type="entry name" value="METHYLTRANSFERASE"/>
    <property type="match status" value="1"/>
</dbReference>
<organism evidence="3 4">
    <name type="scientific">Verruconis gallopava</name>
    <dbReference type="NCBI Taxonomy" id="253628"/>
    <lineage>
        <taxon>Eukaryota</taxon>
        <taxon>Fungi</taxon>
        <taxon>Dikarya</taxon>
        <taxon>Ascomycota</taxon>
        <taxon>Pezizomycotina</taxon>
        <taxon>Dothideomycetes</taxon>
        <taxon>Pleosporomycetidae</taxon>
        <taxon>Venturiales</taxon>
        <taxon>Sympoventuriaceae</taxon>
        <taxon>Verruconis</taxon>
    </lineage>
</organism>
<dbReference type="HOGENOM" id="CLU_013481_1_1_1"/>
<dbReference type="Gene3D" id="3.40.50.150">
    <property type="entry name" value="Vaccinia Virus protein VP39"/>
    <property type="match status" value="1"/>
</dbReference>
<evidence type="ECO:0000256" key="1">
    <source>
        <dbReference type="SAM" id="MobiDB-lite"/>
    </source>
</evidence>
<feature type="domain" description="Methyltransferase" evidence="2">
    <location>
        <begin position="101"/>
        <end position="200"/>
    </location>
</feature>
<dbReference type="Proteomes" id="UP000053259">
    <property type="component" value="Unassembled WGS sequence"/>
</dbReference>
<dbReference type="EMBL" id="KN847547">
    <property type="protein sequence ID" value="KIW02901.1"/>
    <property type="molecule type" value="Genomic_DNA"/>
</dbReference>
<dbReference type="InterPro" id="IPR041698">
    <property type="entry name" value="Methyltransf_25"/>
</dbReference>
<dbReference type="SUPFAM" id="SSF53335">
    <property type="entry name" value="S-adenosyl-L-methionine-dependent methyltransferases"/>
    <property type="match status" value="1"/>
</dbReference>
<protein>
    <recommendedName>
        <fullName evidence="2">Methyltransferase domain-containing protein</fullName>
    </recommendedName>
</protein>
<gene>
    <name evidence="3" type="ORF">PV09_05949</name>
</gene>
<dbReference type="OrthoDB" id="2013972at2759"/>
<reference evidence="3 4" key="1">
    <citation type="submission" date="2015-01" db="EMBL/GenBank/DDBJ databases">
        <title>The Genome Sequence of Ochroconis gallopava CBS43764.</title>
        <authorList>
            <consortium name="The Broad Institute Genomics Platform"/>
            <person name="Cuomo C."/>
            <person name="de Hoog S."/>
            <person name="Gorbushina A."/>
            <person name="Stielow B."/>
            <person name="Teixiera M."/>
            <person name="Abouelleil A."/>
            <person name="Chapman S.B."/>
            <person name="Priest M."/>
            <person name="Young S.K."/>
            <person name="Wortman J."/>
            <person name="Nusbaum C."/>
            <person name="Birren B."/>
        </authorList>
    </citation>
    <scope>NUCLEOTIDE SEQUENCE [LARGE SCALE GENOMIC DNA]</scope>
    <source>
        <strain evidence="3 4">CBS 43764</strain>
    </source>
</reference>
<evidence type="ECO:0000313" key="4">
    <source>
        <dbReference type="Proteomes" id="UP000053259"/>
    </source>
</evidence>
<dbReference type="Pfam" id="PF13649">
    <property type="entry name" value="Methyltransf_25"/>
    <property type="match status" value="1"/>
</dbReference>
<dbReference type="InParanoid" id="A0A0D1XKP6"/>
<dbReference type="CDD" id="cd02440">
    <property type="entry name" value="AdoMet_MTases"/>
    <property type="match status" value="1"/>
</dbReference>